<evidence type="ECO:0000313" key="2">
    <source>
        <dbReference type="Proteomes" id="UP000284684"/>
    </source>
</evidence>
<accession>A0A423GP05</accession>
<dbReference type="AlphaFoldDB" id="A0A423GP05"/>
<sequence>MDITELKRLAEGLISANEAYIADECNDALATNWAAADDAYQNATLPEAILTLIAENEALMQQVSTLQSDANSWQSGYDEGRRMGDKTARTERDQLKADLQIADTACFLSIAENKKLKFENGALLDGMTRIMRATRLGDSAFAIACEVIGELSGAAMGKGEQP</sequence>
<evidence type="ECO:0000313" key="1">
    <source>
        <dbReference type="EMBL" id="ROM94412.1"/>
    </source>
</evidence>
<protein>
    <submittedName>
        <fullName evidence="1">Uncharacterized protein</fullName>
    </submittedName>
</protein>
<organism evidence="1 2">
    <name type="scientific">Pseudomonas brassicacearum</name>
    <dbReference type="NCBI Taxonomy" id="930166"/>
    <lineage>
        <taxon>Bacteria</taxon>
        <taxon>Pseudomonadati</taxon>
        <taxon>Pseudomonadota</taxon>
        <taxon>Gammaproteobacteria</taxon>
        <taxon>Pseudomonadales</taxon>
        <taxon>Pseudomonadaceae</taxon>
        <taxon>Pseudomonas</taxon>
    </lineage>
</organism>
<gene>
    <name evidence="1" type="ORF">BK658_17810</name>
</gene>
<dbReference type="Proteomes" id="UP000284684">
    <property type="component" value="Unassembled WGS sequence"/>
</dbReference>
<dbReference type="EMBL" id="MOBI01000020">
    <property type="protein sequence ID" value="ROM94412.1"/>
    <property type="molecule type" value="Genomic_DNA"/>
</dbReference>
<reference evidence="1 2" key="1">
    <citation type="submission" date="2016-10" db="EMBL/GenBank/DDBJ databases">
        <title>Comparative genome analysis of multiple Pseudomonas spp. focuses on biocontrol and plant growth promoting traits.</title>
        <authorList>
            <person name="Tao X.-Y."/>
            <person name="Taylor C.G."/>
        </authorList>
    </citation>
    <scope>NUCLEOTIDE SEQUENCE [LARGE SCALE GENOMIC DNA]</scope>
    <source>
        <strain evidence="1 2">37D10</strain>
    </source>
</reference>
<comment type="caution">
    <text evidence="1">The sequence shown here is derived from an EMBL/GenBank/DDBJ whole genome shotgun (WGS) entry which is preliminary data.</text>
</comment>
<name>A0A423GP05_9PSED</name>
<dbReference type="RefSeq" id="WP_123583545.1">
    <property type="nucleotide sequence ID" value="NZ_MOBI01000020.1"/>
</dbReference>
<proteinExistence type="predicted"/>